<reference evidence="3 4" key="1">
    <citation type="submission" date="2020-08" db="EMBL/GenBank/DDBJ databases">
        <title>Genomic Encyclopedia of Type Strains, Phase IV (KMG-V): Genome sequencing to study the core and pangenomes of soil and plant-associated prokaryotes.</title>
        <authorList>
            <person name="Whitman W."/>
        </authorList>
    </citation>
    <scope>NUCLEOTIDE SEQUENCE [LARGE SCALE GENOMIC DNA]</scope>
    <source>
        <strain evidence="1 4">SEMIA 471</strain>
        <strain evidence="2 3">SEMIA 489</strain>
    </source>
</reference>
<accession>A0A7W7EHJ3</accession>
<dbReference type="Proteomes" id="UP000523431">
    <property type="component" value="Unassembled WGS sequence"/>
</dbReference>
<comment type="caution">
    <text evidence="2">The sequence shown here is derived from an EMBL/GenBank/DDBJ whole genome shotgun (WGS) entry which is preliminary data.</text>
</comment>
<evidence type="ECO:0000313" key="4">
    <source>
        <dbReference type="Proteomes" id="UP000557344"/>
    </source>
</evidence>
<dbReference type="EMBL" id="JACIHU010000023">
    <property type="protein sequence ID" value="MBB4483460.1"/>
    <property type="molecule type" value="Genomic_DNA"/>
</dbReference>
<proteinExistence type="predicted"/>
<dbReference type="Proteomes" id="UP000557344">
    <property type="component" value="Unassembled WGS sequence"/>
</dbReference>
<name>A0A7W7EHJ3_RHIET</name>
<organism evidence="2 3">
    <name type="scientific">Rhizobium etli</name>
    <dbReference type="NCBI Taxonomy" id="29449"/>
    <lineage>
        <taxon>Bacteria</taxon>
        <taxon>Pseudomonadati</taxon>
        <taxon>Pseudomonadota</taxon>
        <taxon>Alphaproteobacteria</taxon>
        <taxon>Hyphomicrobiales</taxon>
        <taxon>Rhizobiaceae</taxon>
        <taxon>Rhizobium/Agrobacterium group</taxon>
        <taxon>Rhizobium</taxon>
    </lineage>
</organism>
<evidence type="ECO:0000313" key="2">
    <source>
        <dbReference type="EMBL" id="MBB4539283.1"/>
    </source>
</evidence>
<evidence type="ECO:0000313" key="3">
    <source>
        <dbReference type="Proteomes" id="UP000523431"/>
    </source>
</evidence>
<gene>
    <name evidence="1" type="ORF">GGE46_006084</name>
    <name evidence="2" type="ORF">GGE57_006075</name>
</gene>
<sequence length="107" mass="11972">MGIIDTFTSTPTSGTSEGEAMQHFRKIETEQSLRDARWNAARGLEDCAAYMANEAQRMGALGFVYLSRPEHLLRGPSWLRGATASVAAHYRYAREIMGITDRDQLYA</sequence>
<evidence type="ECO:0000313" key="1">
    <source>
        <dbReference type="EMBL" id="MBB4483460.1"/>
    </source>
</evidence>
<dbReference type="EMBL" id="JACIID010000023">
    <property type="protein sequence ID" value="MBB4539283.1"/>
    <property type="molecule type" value="Genomic_DNA"/>
</dbReference>
<protein>
    <submittedName>
        <fullName evidence="2">Uncharacterized protein</fullName>
    </submittedName>
</protein>
<dbReference type="AlphaFoldDB" id="A0A7W7EHJ3"/>